<evidence type="ECO:0000256" key="1">
    <source>
        <dbReference type="ARBA" id="ARBA00022741"/>
    </source>
</evidence>
<evidence type="ECO:0000256" key="3">
    <source>
        <dbReference type="ARBA" id="ARBA00022806"/>
    </source>
</evidence>
<dbReference type="GO" id="GO:0016887">
    <property type="term" value="F:ATP hydrolysis activity"/>
    <property type="evidence" value="ECO:0007669"/>
    <property type="project" value="RHEA"/>
</dbReference>
<evidence type="ECO:0000313" key="15">
    <source>
        <dbReference type="Proteomes" id="UP000032566"/>
    </source>
</evidence>
<dbReference type="Gene3D" id="1.10.486.10">
    <property type="entry name" value="PCRA, domain 4"/>
    <property type="match status" value="1"/>
</dbReference>
<feature type="compositionally biased region" description="Low complexity" evidence="11">
    <location>
        <begin position="1141"/>
        <end position="1158"/>
    </location>
</feature>
<feature type="domain" description="UvrD-like helicase C-terminal" evidence="13">
    <location>
        <begin position="524"/>
        <end position="790"/>
    </location>
</feature>
<gene>
    <name evidence="14" type="ORF">RP29_06320</name>
</gene>
<dbReference type="PROSITE" id="PS51217">
    <property type="entry name" value="UVRD_HELICASE_CTER"/>
    <property type="match status" value="1"/>
</dbReference>
<dbReference type="PATRIC" id="fig|80878.5.peg.578"/>
<dbReference type="GO" id="GO:0000725">
    <property type="term" value="P:recombinational repair"/>
    <property type="evidence" value="ECO:0007669"/>
    <property type="project" value="TreeGrafter"/>
</dbReference>
<keyword evidence="2 10" id="KW-0378">Hydrolase</keyword>
<dbReference type="OrthoDB" id="5905204at2"/>
<evidence type="ECO:0000256" key="4">
    <source>
        <dbReference type="ARBA" id="ARBA00022840"/>
    </source>
</evidence>
<dbReference type="InterPro" id="IPR014016">
    <property type="entry name" value="UvrD-like_ATP-bd"/>
</dbReference>
<dbReference type="PANTHER" id="PTHR11070">
    <property type="entry name" value="UVRD / RECB / PCRA DNA HELICASE FAMILY MEMBER"/>
    <property type="match status" value="1"/>
</dbReference>
<evidence type="ECO:0000256" key="9">
    <source>
        <dbReference type="ARBA" id="ARBA00048988"/>
    </source>
</evidence>
<proteinExistence type="predicted"/>
<feature type="domain" description="UvrD-like helicase ATP-binding" evidence="12">
    <location>
        <begin position="19"/>
        <end position="484"/>
    </location>
</feature>
<evidence type="ECO:0000259" key="13">
    <source>
        <dbReference type="PROSITE" id="PS51217"/>
    </source>
</evidence>
<keyword evidence="5" id="KW-0413">Isomerase</keyword>
<dbReference type="Gene3D" id="3.40.50.300">
    <property type="entry name" value="P-loop containing nucleotide triphosphate hydrolases"/>
    <property type="match status" value="3"/>
</dbReference>
<dbReference type="EC" id="5.6.2.4" evidence="7"/>
<keyword evidence="1 10" id="KW-0547">Nucleotide-binding</keyword>
<dbReference type="GO" id="GO:0005829">
    <property type="term" value="C:cytosol"/>
    <property type="evidence" value="ECO:0007669"/>
    <property type="project" value="TreeGrafter"/>
</dbReference>
<dbReference type="Pfam" id="PF13361">
    <property type="entry name" value="UvrD_C"/>
    <property type="match status" value="2"/>
</dbReference>
<feature type="compositionally biased region" description="Basic and acidic residues" evidence="11">
    <location>
        <begin position="505"/>
        <end position="516"/>
    </location>
</feature>
<evidence type="ECO:0000256" key="11">
    <source>
        <dbReference type="SAM" id="MobiDB-lite"/>
    </source>
</evidence>
<keyword evidence="15" id="KW-1185">Reference proteome</keyword>
<dbReference type="GO" id="GO:0003677">
    <property type="term" value="F:DNA binding"/>
    <property type="evidence" value="ECO:0007669"/>
    <property type="project" value="InterPro"/>
</dbReference>
<dbReference type="GO" id="GO:0043138">
    <property type="term" value="F:3'-5' DNA helicase activity"/>
    <property type="evidence" value="ECO:0007669"/>
    <property type="project" value="UniProtKB-EC"/>
</dbReference>
<evidence type="ECO:0000256" key="6">
    <source>
        <dbReference type="ARBA" id="ARBA00034617"/>
    </source>
</evidence>
<dbReference type="Pfam" id="PF00580">
    <property type="entry name" value="UvrD-helicase"/>
    <property type="match status" value="1"/>
</dbReference>
<dbReference type="GO" id="GO:0005524">
    <property type="term" value="F:ATP binding"/>
    <property type="evidence" value="ECO:0007669"/>
    <property type="project" value="UniProtKB-UniRule"/>
</dbReference>
<evidence type="ECO:0000256" key="2">
    <source>
        <dbReference type="ARBA" id="ARBA00022801"/>
    </source>
</evidence>
<evidence type="ECO:0000259" key="12">
    <source>
        <dbReference type="PROSITE" id="PS51198"/>
    </source>
</evidence>
<reference evidence="14 15" key="1">
    <citation type="submission" date="2014-12" db="EMBL/GenBank/DDBJ databases">
        <title>Isolation of bacteria from lake water.</title>
        <authorList>
            <person name="Sheng K.-Y."/>
            <person name="Chin P.-S."/>
            <person name="Chan K.-G."/>
            <person name="Tan G.S."/>
        </authorList>
    </citation>
    <scope>NUCLEOTIDE SEQUENCE [LARGE SCALE GENOMIC DNA]</scope>
    <source>
        <strain evidence="14 15">KY4</strain>
    </source>
</reference>
<sequence>MTESNSSPTQAAYEHNGRPVSREAFYAIACDPARSVAVEACAGAGKTWMLVSRMLRALLDGCAPHEILAITFTKKAAGEMRQRLQEWLEQFSHKPLDELTAELIARGISPQGALDKREALQNLYRQLLEAGRPVQIRTFHSWFAALLGTAPLALLQQQGLPAHFELLEDDAEAVREVWPPFLQTVAESASLRADYEAVVARHGRSQTHKALAAALAKRVEFDLADAAGVVDASVPPFQQAYPDLAALAEPAEALQTEAALQRWRSRASALGAESNKTPQKAADAIIDALACTDLNQRLDMLRKAMFVAKEDRLSKNLEKFPAAQEAEPELQRLLVARRQHEAWQHQQRMARLARCLIAQFAAVKQQRGWVDMNDVERTALVMLADPVLSGWVQERLDARIRHLLVDEFQDTNPLQWQALHAWLAGYAGSGGGSAAPSVFIVGDPKQSIYRFRRAEPQVFIAAQAFVRDGLGGDLLSCDHTRRNAQGVIAAVNAVMGQAQAQHETTGFRDHTTESKHPGQLLRLPAITDADDDGQGASRDPLAWRDSLTEPRHEAEETQRMRECAQAAAWVAAQIASGTPPKEVLVMARKRDRLASMQDALRALHLPCVQPEKADLFDAPEVQDMVALLDVLVSPTHDLSLARALKSPLFRLGDDALVALAVLRRQPEHAGCSWFDLLLKSELLAPDLQALGPVLVQYQGWVQRLPPHDALHAIYEHGDVLARFAAAAPITQRQAVQANLRALLAAALQHDGGRYLTPYAFVRAMKKGGVRAPGRADAQAIRLLTVHGAKGLEADCVLLLDTDTRPQKAETMGVLVDWPGEQPAPSAFIFLASESNPPPSVESTLAAEQQARSREELNMLYVAMTRAKHCLALSSVLPGNSAPGSWWNRLAPLVTEVDLQALAPAAHGADAVAPADVPKTFTIPSLPALPEALQTARVHTADGLEGDAPVAMPGDAESTPLSRQGDAMHQLLEQAGVAGAPLADVRAHGWPAARLARLAADHDITPAAAEQAARMAQAILAGEGAWAWDAALIQTAINEAPLHYQGQSLRIDRLVQRRALQADDALAGWWVLDYKSATQPQRQQALVAQLQRYREAVSVLMPGEVVHAAFLTGDGRMVMAGGAEASASALGHTPAPGAALVDGAAKAATPAAASPRAAQPAPPVPGSRQGSLF</sequence>
<dbReference type="STRING" id="80878.RP29_06320"/>
<evidence type="ECO:0000256" key="5">
    <source>
        <dbReference type="ARBA" id="ARBA00023235"/>
    </source>
</evidence>
<keyword evidence="4 10" id="KW-0067">ATP-binding</keyword>
<comment type="catalytic activity">
    <reaction evidence="9">
        <text>ATP + H2O = ADP + phosphate + H(+)</text>
        <dbReference type="Rhea" id="RHEA:13065"/>
        <dbReference type="ChEBI" id="CHEBI:15377"/>
        <dbReference type="ChEBI" id="CHEBI:15378"/>
        <dbReference type="ChEBI" id="CHEBI:30616"/>
        <dbReference type="ChEBI" id="CHEBI:43474"/>
        <dbReference type="ChEBI" id="CHEBI:456216"/>
        <dbReference type="EC" id="5.6.2.4"/>
    </reaction>
</comment>
<evidence type="ECO:0000256" key="7">
    <source>
        <dbReference type="ARBA" id="ARBA00034808"/>
    </source>
</evidence>
<dbReference type="PANTHER" id="PTHR11070:SF2">
    <property type="entry name" value="ATP-DEPENDENT DNA HELICASE SRS2"/>
    <property type="match status" value="1"/>
</dbReference>
<organism evidence="14 15">
    <name type="scientific">Acidovorax temperans</name>
    <dbReference type="NCBI Taxonomy" id="80878"/>
    <lineage>
        <taxon>Bacteria</taxon>
        <taxon>Pseudomonadati</taxon>
        <taxon>Pseudomonadota</taxon>
        <taxon>Betaproteobacteria</taxon>
        <taxon>Burkholderiales</taxon>
        <taxon>Comamonadaceae</taxon>
        <taxon>Acidovorax</taxon>
    </lineage>
</organism>
<feature type="region of interest" description="Disordered" evidence="11">
    <location>
        <begin position="500"/>
        <end position="519"/>
    </location>
</feature>
<evidence type="ECO:0000313" key="14">
    <source>
        <dbReference type="EMBL" id="KJA11331.1"/>
    </source>
</evidence>
<dbReference type="InterPro" id="IPR027417">
    <property type="entry name" value="P-loop_NTPase"/>
</dbReference>
<dbReference type="PROSITE" id="PS51198">
    <property type="entry name" value="UVRD_HELICASE_ATP_BIND"/>
    <property type="match status" value="1"/>
</dbReference>
<dbReference type="AlphaFoldDB" id="A0A0D7KAD6"/>
<dbReference type="InterPro" id="IPR014017">
    <property type="entry name" value="DNA_helicase_UvrD-like_C"/>
</dbReference>
<evidence type="ECO:0000256" key="8">
    <source>
        <dbReference type="ARBA" id="ARBA00034923"/>
    </source>
</evidence>
<protein>
    <recommendedName>
        <fullName evidence="7">DNA 3'-5' helicase</fullName>
        <ecNumber evidence="7">5.6.2.4</ecNumber>
    </recommendedName>
    <alternativeName>
        <fullName evidence="8">DNA 3'-5' helicase II</fullName>
    </alternativeName>
</protein>
<keyword evidence="3 10" id="KW-0347">Helicase</keyword>
<dbReference type="RefSeq" id="WP_044396825.1">
    <property type="nucleotide sequence ID" value="NZ_JXYQ01000017.1"/>
</dbReference>
<comment type="caution">
    <text evidence="14">The sequence shown here is derived from an EMBL/GenBank/DDBJ whole genome shotgun (WGS) entry which is preliminary data.</text>
</comment>
<name>A0A0D7KAD6_9BURK</name>
<dbReference type="EMBL" id="JXYQ01000017">
    <property type="protein sequence ID" value="KJA11331.1"/>
    <property type="molecule type" value="Genomic_DNA"/>
</dbReference>
<dbReference type="InterPro" id="IPR000212">
    <property type="entry name" value="DNA_helicase_UvrD/REP"/>
</dbReference>
<accession>A0A0D7KAD6</accession>
<evidence type="ECO:0000256" key="10">
    <source>
        <dbReference type="PROSITE-ProRule" id="PRU00560"/>
    </source>
</evidence>
<dbReference type="SUPFAM" id="SSF52540">
    <property type="entry name" value="P-loop containing nucleoside triphosphate hydrolases"/>
    <property type="match status" value="1"/>
</dbReference>
<feature type="region of interest" description="Disordered" evidence="11">
    <location>
        <begin position="1141"/>
        <end position="1172"/>
    </location>
</feature>
<feature type="binding site" evidence="10">
    <location>
        <begin position="40"/>
        <end position="47"/>
    </location>
    <ligand>
        <name>ATP</name>
        <dbReference type="ChEBI" id="CHEBI:30616"/>
    </ligand>
</feature>
<dbReference type="Proteomes" id="UP000032566">
    <property type="component" value="Unassembled WGS sequence"/>
</dbReference>
<feature type="region of interest" description="Disordered" evidence="11">
    <location>
        <begin position="527"/>
        <end position="554"/>
    </location>
</feature>
<comment type="catalytic activity">
    <reaction evidence="6">
        <text>Couples ATP hydrolysis with the unwinding of duplex DNA by translocating in the 3'-5' direction.</text>
        <dbReference type="EC" id="5.6.2.4"/>
    </reaction>
</comment>